<evidence type="ECO:0008006" key="17">
    <source>
        <dbReference type="Google" id="ProtNLM"/>
    </source>
</evidence>
<feature type="binding site" description="axial binding residue" evidence="14">
    <location>
        <position position="122"/>
    </location>
    <ligand>
        <name>heme</name>
        <dbReference type="ChEBI" id="CHEBI:30413"/>
    </ligand>
    <ligandPart>
        <name>Fe</name>
        <dbReference type="ChEBI" id="CHEBI:18248"/>
    </ligandPart>
</feature>
<dbReference type="GO" id="GO:0004497">
    <property type="term" value="F:monooxygenase activity"/>
    <property type="evidence" value="ECO:0007669"/>
    <property type="project" value="UniProtKB-KW"/>
</dbReference>
<reference evidence="16" key="1">
    <citation type="journal article" date="2016" name="Sci. Rep.">
        <title>Molecular characterization of firefly nuptial gifts: a multi-omics approach sheds light on postcopulatory sexual selection.</title>
        <authorList>
            <person name="Al-Wathiqui N."/>
            <person name="Fallon T.R."/>
            <person name="South A."/>
            <person name="Weng J.K."/>
            <person name="Lewis S.M."/>
        </authorList>
    </citation>
    <scope>NUCLEOTIDE SEQUENCE</scope>
</reference>
<evidence type="ECO:0000256" key="14">
    <source>
        <dbReference type="PIRSR" id="PIRSR602403-1"/>
    </source>
</evidence>
<evidence type="ECO:0000256" key="2">
    <source>
        <dbReference type="ARBA" id="ARBA00003690"/>
    </source>
</evidence>
<keyword evidence="11 14" id="KW-0408">Iron</keyword>
<comment type="cofactor">
    <cofactor evidence="1 14">
        <name>heme</name>
        <dbReference type="ChEBI" id="CHEBI:30413"/>
    </cofactor>
</comment>
<dbReference type="PRINTS" id="PR00465">
    <property type="entry name" value="EP450IV"/>
</dbReference>
<protein>
    <recommendedName>
        <fullName evidence="17">Cytochrome P450</fullName>
    </recommendedName>
</protein>
<dbReference type="InterPro" id="IPR036396">
    <property type="entry name" value="Cyt_P450_sf"/>
</dbReference>
<evidence type="ECO:0000256" key="13">
    <source>
        <dbReference type="ARBA" id="ARBA00023136"/>
    </source>
</evidence>
<dbReference type="EMBL" id="GEZM01046075">
    <property type="protein sequence ID" value="JAV77548.1"/>
    <property type="molecule type" value="Transcribed_RNA"/>
</dbReference>
<dbReference type="GO" id="GO:0005789">
    <property type="term" value="C:endoplasmic reticulum membrane"/>
    <property type="evidence" value="ECO:0007669"/>
    <property type="project" value="UniProtKB-SubCell"/>
</dbReference>
<evidence type="ECO:0000256" key="1">
    <source>
        <dbReference type="ARBA" id="ARBA00001971"/>
    </source>
</evidence>
<dbReference type="SUPFAM" id="SSF48264">
    <property type="entry name" value="Cytochrome P450"/>
    <property type="match status" value="1"/>
</dbReference>
<dbReference type="Gene3D" id="1.10.630.10">
    <property type="entry name" value="Cytochrome P450"/>
    <property type="match status" value="1"/>
</dbReference>
<evidence type="ECO:0000256" key="6">
    <source>
        <dbReference type="ARBA" id="ARBA00022617"/>
    </source>
</evidence>
<evidence type="ECO:0000256" key="5">
    <source>
        <dbReference type="ARBA" id="ARBA00010617"/>
    </source>
</evidence>
<dbReference type="PROSITE" id="PS00086">
    <property type="entry name" value="CYTOCHROME_P450"/>
    <property type="match status" value="1"/>
</dbReference>
<dbReference type="GO" id="GO:0020037">
    <property type="term" value="F:heme binding"/>
    <property type="evidence" value="ECO:0007669"/>
    <property type="project" value="InterPro"/>
</dbReference>
<keyword evidence="6 14" id="KW-0349">Heme</keyword>
<dbReference type="GO" id="GO:0005506">
    <property type="term" value="F:iron ion binding"/>
    <property type="evidence" value="ECO:0007669"/>
    <property type="project" value="InterPro"/>
</dbReference>
<keyword evidence="13" id="KW-0472">Membrane</keyword>
<dbReference type="GO" id="GO:0016705">
    <property type="term" value="F:oxidoreductase activity, acting on paired donors, with incorporation or reduction of molecular oxygen"/>
    <property type="evidence" value="ECO:0007669"/>
    <property type="project" value="InterPro"/>
</dbReference>
<evidence type="ECO:0000256" key="11">
    <source>
        <dbReference type="ARBA" id="ARBA00023004"/>
    </source>
</evidence>
<dbReference type="AlphaFoldDB" id="A0A1Y1LXG0"/>
<evidence type="ECO:0000256" key="3">
    <source>
        <dbReference type="ARBA" id="ARBA00004174"/>
    </source>
</evidence>
<comment type="subcellular location">
    <subcellularLocation>
        <location evidence="4">Endoplasmic reticulum membrane</location>
        <topology evidence="4">Peripheral membrane protein</topology>
    </subcellularLocation>
    <subcellularLocation>
        <location evidence="3">Microsome membrane</location>
        <topology evidence="3">Peripheral membrane protein</topology>
    </subcellularLocation>
</comment>
<proteinExistence type="inferred from homology"/>
<dbReference type="Pfam" id="PF00067">
    <property type="entry name" value="p450"/>
    <property type="match status" value="1"/>
</dbReference>
<evidence type="ECO:0000256" key="9">
    <source>
        <dbReference type="ARBA" id="ARBA00022848"/>
    </source>
</evidence>
<sequence length="180" mass="20622">MHQYKTGYERAEVLAILSKHETITYDAIQEMPYLDMVIKEALRKYPTLPFLDRECTKAYTIPNTNVVIQKGVAVYISLTALQHDENYFPDPMVFNPERFSTENKSTIVPCTYMPFGEGYRNCLATKFGYLSVSIGVIKILSHFEIVPSKYAPKELTYENGGFLLIPTNDQVLVKFRSLNT</sequence>
<dbReference type="InterPro" id="IPR017972">
    <property type="entry name" value="Cyt_P450_CS"/>
</dbReference>
<evidence type="ECO:0000256" key="8">
    <source>
        <dbReference type="ARBA" id="ARBA00022824"/>
    </source>
</evidence>
<dbReference type="InterPro" id="IPR001128">
    <property type="entry name" value="Cyt_P450"/>
</dbReference>
<name>A0A1Y1LXG0_PHOPY</name>
<keyword evidence="10 15" id="KW-0560">Oxidoreductase</keyword>
<dbReference type="PANTHER" id="PTHR24292:SF45">
    <property type="entry name" value="CYTOCHROME P450 6G1-RELATED"/>
    <property type="match status" value="1"/>
</dbReference>
<dbReference type="InterPro" id="IPR050476">
    <property type="entry name" value="Insect_CytP450_Detox"/>
</dbReference>
<evidence type="ECO:0000256" key="15">
    <source>
        <dbReference type="RuleBase" id="RU000461"/>
    </source>
</evidence>
<evidence type="ECO:0000313" key="16">
    <source>
        <dbReference type="EMBL" id="JAV77548.1"/>
    </source>
</evidence>
<keyword evidence="7 14" id="KW-0479">Metal-binding</keyword>
<accession>A0A1Y1LXG0</accession>
<comment type="function">
    <text evidence="2">May be involved in the metabolism of insect hormones and in the breakdown of synthetic insecticides.</text>
</comment>
<dbReference type="PANTHER" id="PTHR24292">
    <property type="entry name" value="CYTOCHROME P450"/>
    <property type="match status" value="1"/>
</dbReference>
<keyword evidence="8" id="KW-0256">Endoplasmic reticulum</keyword>
<keyword evidence="12 15" id="KW-0503">Monooxygenase</keyword>
<dbReference type="InterPro" id="IPR002403">
    <property type="entry name" value="Cyt_P450_E_grp-IV"/>
</dbReference>
<evidence type="ECO:0000256" key="12">
    <source>
        <dbReference type="ARBA" id="ARBA00023033"/>
    </source>
</evidence>
<comment type="similarity">
    <text evidence="5 15">Belongs to the cytochrome P450 family.</text>
</comment>
<evidence type="ECO:0000256" key="7">
    <source>
        <dbReference type="ARBA" id="ARBA00022723"/>
    </source>
</evidence>
<organism evidence="16">
    <name type="scientific">Photinus pyralis</name>
    <name type="common">Common eastern firefly</name>
    <name type="synonym">Lampyris pyralis</name>
    <dbReference type="NCBI Taxonomy" id="7054"/>
    <lineage>
        <taxon>Eukaryota</taxon>
        <taxon>Metazoa</taxon>
        <taxon>Ecdysozoa</taxon>
        <taxon>Arthropoda</taxon>
        <taxon>Hexapoda</taxon>
        <taxon>Insecta</taxon>
        <taxon>Pterygota</taxon>
        <taxon>Neoptera</taxon>
        <taxon>Endopterygota</taxon>
        <taxon>Coleoptera</taxon>
        <taxon>Polyphaga</taxon>
        <taxon>Elateriformia</taxon>
        <taxon>Elateroidea</taxon>
        <taxon>Lampyridae</taxon>
        <taxon>Lampyrinae</taxon>
        <taxon>Photinus</taxon>
    </lineage>
</organism>
<keyword evidence="9" id="KW-0492">Microsome</keyword>
<evidence type="ECO:0000256" key="4">
    <source>
        <dbReference type="ARBA" id="ARBA00004406"/>
    </source>
</evidence>
<evidence type="ECO:0000256" key="10">
    <source>
        <dbReference type="ARBA" id="ARBA00023002"/>
    </source>
</evidence>